<keyword evidence="1" id="KW-0378">Hydrolase</keyword>
<accession>A0A6L8RJ05</accession>
<comment type="caution">
    <text evidence="1">The sequence shown here is derived from an EMBL/GenBank/DDBJ whole genome shotgun (WGS) entry which is preliminary data.</text>
</comment>
<dbReference type="AlphaFoldDB" id="A0A6L8RJ05"/>
<proteinExistence type="predicted"/>
<dbReference type="SFLD" id="SFLDG01140">
    <property type="entry name" value="C2.B:_Phosphomannomutase_and_P"/>
    <property type="match status" value="1"/>
</dbReference>
<dbReference type="InterPro" id="IPR000150">
    <property type="entry name" value="Cof"/>
</dbReference>
<dbReference type="GO" id="GO:0000287">
    <property type="term" value="F:magnesium ion binding"/>
    <property type="evidence" value="ECO:0007669"/>
    <property type="project" value="TreeGrafter"/>
</dbReference>
<dbReference type="Gene3D" id="3.30.1240.10">
    <property type="match status" value="1"/>
</dbReference>
<dbReference type="GO" id="GO:0005829">
    <property type="term" value="C:cytosol"/>
    <property type="evidence" value="ECO:0007669"/>
    <property type="project" value="TreeGrafter"/>
</dbReference>
<dbReference type="Proteomes" id="UP000481598">
    <property type="component" value="Unassembled WGS sequence"/>
</dbReference>
<gene>
    <name evidence="1" type="ORF">GT635_00395</name>
</gene>
<dbReference type="Pfam" id="PF08282">
    <property type="entry name" value="Hydrolase_3"/>
    <property type="match status" value="1"/>
</dbReference>
<dbReference type="PROSITE" id="PS01229">
    <property type="entry name" value="COF_2"/>
    <property type="match status" value="1"/>
</dbReference>
<evidence type="ECO:0000313" key="2">
    <source>
        <dbReference type="Proteomes" id="UP000481598"/>
    </source>
</evidence>
<dbReference type="CDD" id="cd07516">
    <property type="entry name" value="HAD_Pase"/>
    <property type="match status" value="1"/>
</dbReference>
<dbReference type="NCBIfam" id="TIGR01484">
    <property type="entry name" value="HAD-SF-IIB"/>
    <property type="match status" value="1"/>
</dbReference>
<evidence type="ECO:0000313" key="1">
    <source>
        <dbReference type="EMBL" id="MZJ84936.1"/>
    </source>
</evidence>
<reference evidence="1 2" key="1">
    <citation type="journal article" date="2019" name="Nat. Med.">
        <title>A library of human gut bacterial isolates paired with longitudinal multiomics data enables mechanistic microbiome research.</title>
        <authorList>
            <person name="Poyet M."/>
            <person name="Groussin M."/>
            <person name="Gibbons S.M."/>
            <person name="Avila-Pacheco J."/>
            <person name="Jiang X."/>
            <person name="Kearney S.M."/>
            <person name="Perrotta A.R."/>
            <person name="Berdy B."/>
            <person name="Zhao S."/>
            <person name="Lieberman T.D."/>
            <person name="Swanson P.K."/>
            <person name="Smith M."/>
            <person name="Roesemann S."/>
            <person name="Alexander J.E."/>
            <person name="Rich S.A."/>
            <person name="Livny J."/>
            <person name="Vlamakis H."/>
            <person name="Clish C."/>
            <person name="Bullock K."/>
            <person name="Deik A."/>
            <person name="Scott J."/>
            <person name="Pierce K.A."/>
            <person name="Xavier R.J."/>
            <person name="Alm E.J."/>
        </authorList>
    </citation>
    <scope>NUCLEOTIDE SEQUENCE [LARGE SCALE GENOMIC DNA]</scope>
    <source>
        <strain evidence="1 2">BIOML-A10</strain>
    </source>
</reference>
<sequence>MTFFPLQTESRWLFCMMTQTRLFNDREAYMAIKAIAMDIDGTLTNDQKVISPRTREKLLAAQESGIKLILASGRPAWGLHALAQELDLQNHDGLLVAFNGAHVVDAQTDEVLFDQAMPADELHRLIDHLRNFDVIPMISLGRDLHVEDSYHCMITLPDGSQKNIVKYERDACDLKIREVESLHEVADAYPVDKLLTAGDPAYLQAHYEEMYAPFTQTLSGMFTADWYFEYTAPGIDKARALEGALPKLGIDASEVVSFGDGQNDKSMIEWAGTGVAMGNAVDEVKAVAQMVTANNNEDGIAVALNKLLG</sequence>
<dbReference type="PANTHER" id="PTHR10000:SF8">
    <property type="entry name" value="HAD SUPERFAMILY HYDROLASE-LIKE, TYPE 3"/>
    <property type="match status" value="1"/>
</dbReference>
<dbReference type="SFLD" id="SFLDS00003">
    <property type="entry name" value="Haloacid_Dehalogenase"/>
    <property type="match status" value="1"/>
</dbReference>
<dbReference type="SUPFAM" id="SSF56784">
    <property type="entry name" value="HAD-like"/>
    <property type="match status" value="1"/>
</dbReference>
<dbReference type="InterPro" id="IPR036412">
    <property type="entry name" value="HAD-like_sf"/>
</dbReference>
<protein>
    <submittedName>
        <fullName evidence="1">Cof-type HAD-IIB family hydrolase</fullName>
    </submittedName>
</protein>
<dbReference type="Gene3D" id="3.40.50.1000">
    <property type="entry name" value="HAD superfamily/HAD-like"/>
    <property type="match status" value="1"/>
</dbReference>
<dbReference type="NCBIfam" id="TIGR00099">
    <property type="entry name" value="Cof-subfamily"/>
    <property type="match status" value="1"/>
</dbReference>
<dbReference type="InterPro" id="IPR023214">
    <property type="entry name" value="HAD_sf"/>
</dbReference>
<dbReference type="PANTHER" id="PTHR10000">
    <property type="entry name" value="PHOSPHOSERINE PHOSPHATASE"/>
    <property type="match status" value="1"/>
</dbReference>
<name>A0A6L8RJ05_9ACTN</name>
<dbReference type="InterPro" id="IPR006379">
    <property type="entry name" value="HAD-SF_hydro_IIB"/>
</dbReference>
<organism evidence="1 2">
    <name type="scientific">Collinsella aerofaciens</name>
    <dbReference type="NCBI Taxonomy" id="74426"/>
    <lineage>
        <taxon>Bacteria</taxon>
        <taxon>Bacillati</taxon>
        <taxon>Actinomycetota</taxon>
        <taxon>Coriobacteriia</taxon>
        <taxon>Coriobacteriales</taxon>
        <taxon>Coriobacteriaceae</taxon>
        <taxon>Collinsella</taxon>
    </lineage>
</organism>
<dbReference type="EMBL" id="WWTB01000001">
    <property type="protein sequence ID" value="MZJ84936.1"/>
    <property type="molecule type" value="Genomic_DNA"/>
</dbReference>
<dbReference type="GO" id="GO:0016791">
    <property type="term" value="F:phosphatase activity"/>
    <property type="evidence" value="ECO:0007669"/>
    <property type="project" value="UniProtKB-ARBA"/>
</dbReference>